<reference evidence="2" key="1">
    <citation type="journal article" date="2019" name="Int. J. Syst. Evol. Microbiol.">
        <title>The Global Catalogue of Microorganisms (GCM) 10K type strain sequencing project: providing services to taxonomists for standard genome sequencing and annotation.</title>
        <authorList>
            <consortium name="The Broad Institute Genomics Platform"/>
            <consortium name="The Broad Institute Genome Sequencing Center for Infectious Disease"/>
            <person name="Wu L."/>
            <person name="Ma J."/>
        </authorList>
    </citation>
    <scope>NUCLEOTIDE SEQUENCE [LARGE SCALE GENOMIC DNA]</scope>
    <source>
        <strain evidence="2">JCM 18014</strain>
    </source>
</reference>
<keyword evidence="2" id="KW-1185">Reference proteome</keyword>
<dbReference type="Pfam" id="PF11159">
    <property type="entry name" value="DUF2939"/>
    <property type="match status" value="1"/>
</dbReference>
<accession>A0ABP9KLB9</accession>
<evidence type="ECO:0000313" key="2">
    <source>
        <dbReference type="Proteomes" id="UP001500518"/>
    </source>
</evidence>
<dbReference type="Proteomes" id="UP001500518">
    <property type="component" value="Unassembled WGS sequence"/>
</dbReference>
<dbReference type="RefSeq" id="WP_346033551.1">
    <property type="nucleotide sequence ID" value="NZ_BAABHV010000021.1"/>
</dbReference>
<organism evidence="1 2">
    <name type="scientific">Erythrobacter westpacificensis</name>
    <dbReference type="NCBI Taxonomy" id="1055231"/>
    <lineage>
        <taxon>Bacteria</taxon>
        <taxon>Pseudomonadati</taxon>
        <taxon>Pseudomonadota</taxon>
        <taxon>Alphaproteobacteria</taxon>
        <taxon>Sphingomonadales</taxon>
        <taxon>Erythrobacteraceae</taxon>
        <taxon>Erythrobacter/Porphyrobacter group</taxon>
        <taxon>Erythrobacter</taxon>
    </lineage>
</organism>
<comment type="caution">
    <text evidence="1">The sequence shown here is derived from an EMBL/GenBank/DDBJ whole genome shotgun (WGS) entry which is preliminary data.</text>
</comment>
<dbReference type="InterPro" id="IPR021330">
    <property type="entry name" value="DUF2939"/>
</dbReference>
<sequence length="165" mass="18163">MKKLLALLLLVGLAFGGWYFASPYLALNGLQEAVRSGDRAEIERRVDFPALRASAADQLTELARRRIEQGVSIRDLRDLAGEVLRRSDGESVPTPNEMVDILLSESLATDLVPEALQGPPLEFDIEREGLDHFRAVGTLADGTEAPDLIFERDGFGWVLTGFELP</sequence>
<name>A0ABP9KLB9_9SPHN</name>
<proteinExistence type="predicted"/>
<evidence type="ECO:0000313" key="1">
    <source>
        <dbReference type="EMBL" id="GAA5059566.1"/>
    </source>
</evidence>
<gene>
    <name evidence="1" type="ORF">GCM10023208_27040</name>
</gene>
<protein>
    <submittedName>
        <fullName evidence="1">DUF2939 domain-containing protein</fullName>
    </submittedName>
</protein>
<dbReference type="EMBL" id="BAABHV010000021">
    <property type="protein sequence ID" value="GAA5059566.1"/>
    <property type="molecule type" value="Genomic_DNA"/>
</dbReference>